<name>A0A7T5VD69_9BACT</name>
<dbReference type="NCBIfam" id="TIGR00726">
    <property type="entry name" value="peptidoglycan editing factor PgeF"/>
    <property type="match status" value="1"/>
</dbReference>
<dbReference type="SUPFAM" id="SSF64438">
    <property type="entry name" value="CNF1/YfiH-like putative cysteine hydrolases"/>
    <property type="match status" value="1"/>
</dbReference>
<comment type="catalytic activity">
    <reaction evidence="8">
        <text>adenosine + phosphate = alpha-D-ribose 1-phosphate + adenine</text>
        <dbReference type="Rhea" id="RHEA:27642"/>
        <dbReference type="ChEBI" id="CHEBI:16335"/>
        <dbReference type="ChEBI" id="CHEBI:16708"/>
        <dbReference type="ChEBI" id="CHEBI:43474"/>
        <dbReference type="ChEBI" id="CHEBI:57720"/>
        <dbReference type="EC" id="2.4.2.1"/>
    </reaction>
    <physiologicalReaction direction="left-to-right" evidence="8">
        <dbReference type="Rhea" id="RHEA:27643"/>
    </physiologicalReaction>
</comment>
<comment type="similarity">
    <text evidence="2 10">Belongs to the purine nucleoside phosphorylase YfiH/LACC1 family.</text>
</comment>
<dbReference type="InterPro" id="IPR038371">
    <property type="entry name" value="Cu_polyphenol_OxRdtase_sf"/>
</dbReference>
<dbReference type="KEGG" id="dog:HP555_06770"/>
<evidence type="ECO:0000256" key="7">
    <source>
        <dbReference type="ARBA" id="ARBA00047989"/>
    </source>
</evidence>
<dbReference type="AlphaFoldDB" id="A0A7T5VD69"/>
<keyword evidence="12" id="KW-1185">Reference proteome</keyword>
<dbReference type="CDD" id="cd16833">
    <property type="entry name" value="YfiH"/>
    <property type="match status" value="1"/>
</dbReference>
<protein>
    <recommendedName>
        <fullName evidence="10">Purine nucleoside phosphorylase</fullName>
    </recommendedName>
</protein>
<comment type="catalytic activity">
    <reaction evidence="9">
        <text>S-methyl-5'-thioadenosine + phosphate = 5-(methylsulfanyl)-alpha-D-ribose 1-phosphate + adenine</text>
        <dbReference type="Rhea" id="RHEA:11852"/>
        <dbReference type="ChEBI" id="CHEBI:16708"/>
        <dbReference type="ChEBI" id="CHEBI:17509"/>
        <dbReference type="ChEBI" id="CHEBI:43474"/>
        <dbReference type="ChEBI" id="CHEBI:58533"/>
        <dbReference type="EC" id="2.4.2.28"/>
    </reaction>
    <physiologicalReaction direction="left-to-right" evidence="9">
        <dbReference type="Rhea" id="RHEA:11853"/>
    </physiologicalReaction>
</comment>
<dbReference type="Proteomes" id="UP000596092">
    <property type="component" value="Chromosome"/>
</dbReference>
<keyword evidence="5" id="KW-0378">Hydrolase</keyword>
<comment type="catalytic activity">
    <reaction evidence="7">
        <text>adenosine + H2O + H(+) = inosine + NH4(+)</text>
        <dbReference type="Rhea" id="RHEA:24408"/>
        <dbReference type="ChEBI" id="CHEBI:15377"/>
        <dbReference type="ChEBI" id="CHEBI:15378"/>
        <dbReference type="ChEBI" id="CHEBI:16335"/>
        <dbReference type="ChEBI" id="CHEBI:17596"/>
        <dbReference type="ChEBI" id="CHEBI:28938"/>
        <dbReference type="EC" id="3.5.4.4"/>
    </reaction>
    <physiologicalReaction direction="left-to-right" evidence="7">
        <dbReference type="Rhea" id="RHEA:24409"/>
    </physiologicalReaction>
</comment>
<comment type="catalytic activity">
    <reaction evidence="1">
        <text>inosine + phosphate = alpha-D-ribose 1-phosphate + hypoxanthine</text>
        <dbReference type="Rhea" id="RHEA:27646"/>
        <dbReference type="ChEBI" id="CHEBI:17368"/>
        <dbReference type="ChEBI" id="CHEBI:17596"/>
        <dbReference type="ChEBI" id="CHEBI:43474"/>
        <dbReference type="ChEBI" id="CHEBI:57720"/>
        <dbReference type="EC" id="2.4.2.1"/>
    </reaction>
    <physiologicalReaction direction="left-to-right" evidence="1">
        <dbReference type="Rhea" id="RHEA:27647"/>
    </physiologicalReaction>
</comment>
<evidence type="ECO:0000256" key="1">
    <source>
        <dbReference type="ARBA" id="ARBA00000553"/>
    </source>
</evidence>
<evidence type="ECO:0000313" key="11">
    <source>
        <dbReference type="EMBL" id="QQG65589.1"/>
    </source>
</evidence>
<keyword evidence="4" id="KW-0479">Metal-binding</keyword>
<evidence type="ECO:0000313" key="12">
    <source>
        <dbReference type="Proteomes" id="UP000596092"/>
    </source>
</evidence>
<dbReference type="Gene3D" id="3.60.140.10">
    <property type="entry name" value="CNF1/YfiH-like putative cysteine hydrolases"/>
    <property type="match status" value="1"/>
</dbReference>
<evidence type="ECO:0000256" key="10">
    <source>
        <dbReference type="RuleBase" id="RU361274"/>
    </source>
</evidence>
<evidence type="ECO:0000256" key="9">
    <source>
        <dbReference type="ARBA" id="ARBA00049893"/>
    </source>
</evidence>
<evidence type="ECO:0000256" key="8">
    <source>
        <dbReference type="ARBA" id="ARBA00048968"/>
    </source>
</evidence>
<accession>A0A7T5VD69</accession>
<dbReference type="InterPro" id="IPR003730">
    <property type="entry name" value="Cu_polyphenol_OxRdtase"/>
</dbReference>
<dbReference type="Pfam" id="PF02578">
    <property type="entry name" value="Cu-oxidase_4"/>
    <property type="match status" value="1"/>
</dbReference>
<reference evidence="11 12" key="1">
    <citation type="submission" date="2020-05" db="EMBL/GenBank/DDBJ databases">
        <title>Complete genome of Desulfobulbus oligotrophicus.</title>
        <authorList>
            <person name="Podar M."/>
        </authorList>
    </citation>
    <scope>NUCLEOTIDE SEQUENCE [LARGE SCALE GENOMIC DNA]</scope>
    <source>
        <strain evidence="11 12">Prop6</strain>
    </source>
</reference>
<keyword evidence="6" id="KW-0862">Zinc</keyword>
<dbReference type="InterPro" id="IPR011324">
    <property type="entry name" value="Cytotoxic_necrot_fac-like_cat"/>
</dbReference>
<dbReference type="EMBL" id="CP054140">
    <property type="protein sequence ID" value="QQG65589.1"/>
    <property type="molecule type" value="Genomic_DNA"/>
</dbReference>
<dbReference type="PANTHER" id="PTHR30616">
    <property type="entry name" value="UNCHARACTERIZED PROTEIN YFIH"/>
    <property type="match status" value="1"/>
</dbReference>
<organism evidence="11 12">
    <name type="scientific">Desulfobulbus oligotrophicus</name>
    <dbReference type="NCBI Taxonomy" id="1909699"/>
    <lineage>
        <taxon>Bacteria</taxon>
        <taxon>Pseudomonadati</taxon>
        <taxon>Thermodesulfobacteriota</taxon>
        <taxon>Desulfobulbia</taxon>
        <taxon>Desulfobulbales</taxon>
        <taxon>Desulfobulbaceae</taxon>
        <taxon>Desulfobulbus</taxon>
    </lineage>
</organism>
<evidence type="ECO:0000256" key="2">
    <source>
        <dbReference type="ARBA" id="ARBA00007353"/>
    </source>
</evidence>
<evidence type="ECO:0000256" key="3">
    <source>
        <dbReference type="ARBA" id="ARBA00022679"/>
    </source>
</evidence>
<dbReference type="RefSeq" id="WP_199264410.1">
    <property type="nucleotide sequence ID" value="NZ_CP054140.1"/>
</dbReference>
<evidence type="ECO:0000256" key="6">
    <source>
        <dbReference type="ARBA" id="ARBA00022833"/>
    </source>
</evidence>
<evidence type="ECO:0000256" key="4">
    <source>
        <dbReference type="ARBA" id="ARBA00022723"/>
    </source>
</evidence>
<dbReference type="GO" id="GO:0017061">
    <property type="term" value="F:S-methyl-5-thioadenosine phosphorylase activity"/>
    <property type="evidence" value="ECO:0007669"/>
    <property type="project" value="UniProtKB-EC"/>
</dbReference>
<dbReference type="GO" id="GO:0005507">
    <property type="term" value="F:copper ion binding"/>
    <property type="evidence" value="ECO:0007669"/>
    <property type="project" value="TreeGrafter"/>
</dbReference>
<evidence type="ECO:0000256" key="5">
    <source>
        <dbReference type="ARBA" id="ARBA00022801"/>
    </source>
</evidence>
<dbReference type="PANTHER" id="PTHR30616:SF2">
    <property type="entry name" value="PURINE NUCLEOSIDE PHOSPHORYLASE LACC1"/>
    <property type="match status" value="1"/>
</dbReference>
<keyword evidence="3" id="KW-0808">Transferase</keyword>
<dbReference type="GO" id="GO:0016787">
    <property type="term" value="F:hydrolase activity"/>
    <property type="evidence" value="ECO:0007669"/>
    <property type="project" value="UniProtKB-KW"/>
</dbReference>
<proteinExistence type="inferred from homology"/>
<gene>
    <name evidence="11" type="primary">pgeF</name>
    <name evidence="11" type="ORF">HP555_06770</name>
</gene>
<sequence length="256" mass="28476">MRYTLDPIPHYTSELLPVPHALFTRVGGVSSGLFASLNLSHHVGDAAEHVEANRELVRTTLTLDRLCAVHQVHGDQIAVIDEKYPENEEADGYDALITTAPGIGLLIQQADCQAVLLSCPKQQVVAAVHCGWRGSVLNIISKTVQRLSKQFAVHPKNLRAVISPSLGPCCAEFIHYRRELPAWMQAYQVRPHYFNFWAISCRQLEESGILPHHIDVIGLCTRCNHQFFSYRRASVLQNGMTGRNGSIIALPPIQGR</sequence>